<accession>A0A9P7EHP3</accession>
<proteinExistence type="predicted"/>
<evidence type="ECO:0000256" key="1">
    <source>
        <dbReference type="SAM" id="MobiDB-lite"/>
    </source>
</evidence>
<protein>
    <recommendedName>
        <fullName evidence="4">Zn(2)-C6 fungal-type domain-containing protein</fullName>
    </recommendedName>
</protein>
<dbReference type="GeneID" id="64633580"/>
<evidence type="ECO:0008006" key="4">
    <source>
        <dbReference type="Google" id="ProtNLM"/>
    </source>
</evidence>
<organism evidence="2 3">
    <name type="scientific">Suillus subaureus</name>
    <dbReference type="NCBI Taxonomy" id="48587"/>
    <lineage>
        <taxon>Eukaryota</taxon>
        <taxon>Fungi</taxon>
        <taxon>Dikarya</taxon>
        <taxon>Basidiomycota</taxon>
        <taxon>Agaricomycotina</taxon>
        <taxon>Agaricomycetes</taxon>
        <taxon>Agaricomycetidae</taxon>
        <taxon>Boletales</taxon>
        <taxon>Suillineae</taxon>
        <taxon>Suillaceae</taxon>
        <taxon>Suillus</taxon>
    </lineage>
</organism>
<keyword evidence="3" id="KW-1185">Reference proteome</keyword>
<feature type="compositionally biased region" description="Low complexity" evidence="1">
    <location>
        <begin position="216"/>
        <end position="226"/>
    </location>
</feature>
<dbReference type="AlphaFoldDB" id="A0A9P7EHP3"/>
<comment type="caution">
    <text evidence="2">The sequence shown here is derived from an EMBL/GenBank/DDBJ whole genome shotgun (WGS) entry which is preliminary data.</text>
</comment>
<name>A0A9P7EHP3_9AGAM</name>
<dbReference type="EMBL" id="JABBWG010000006">
    <property type="protein sequence ID" value="KAG1821699.1"/>
    <property type="molecule type" value="Genomic_DNA"/>
</dbReference>
<dbReference type="OrthoDB" id="2687587at2759"/>
<feature type="region of interest" description="Disordered" evidence="1">
    <location>
        <begin position="206"/>
        <end position="229"/>
    </location>
</feature>
<sequence>MPPFTLSMLDSYSSPPPSPGLEERSEELPQETPVTLVLHTWSMVIATFVACAETRPGLKQELLEEIEDWLREWNCVSTAMAASSDKVCAAGVALDLDEGKVKLLAETTKWAGVAQKTISDWKKRAEGLMAATADTHAGKAPAVTAAEDRDMGVLCPGGRMSTPKCDRCTAHGIVCNGTLGTRCPSCVHLHQACSFAKCKAIPGAPRSRKVTHSGKATAPAPTITTADDADTSGELEVEIWEVLPPQKKVIHPSRPLPARAGNGDMQVRELEEELAHVRTESGRLEWENEGLRASNMRYSKFILNMRQHSCGQEAELLLMSNKLYTMLDDWSVIEREMGDVLREQ</sequence>
<dbReference type="Proteomes" id="UP000807769">
    <property type="component" value="Unassembled WGS sequence"/>
</dbReference>
<dbReference type="RefSeq" id="XP_041196439.1">
    <property type="nucleotide sequence ID" value="XM_041339564.1"/>
</dbReference>
<reference evidence="2" key="1">
    <citation type="journal article" date="2020" name="New Phytol.">
        <title>Comparative genomics reveals dynamic genome evolution in host specialist ectomycorrhizal fungi.</title>
        <authorList>
            <person name="Lofgren L.A."/>
            <person name="Nguyen N.H."/>
            <person name="Vilgalys R."/>
            <person name="Ruytinx J."/>
            <person name="Liao H.L."/>
            <person name="Branco S."/>
            <person name="Kuo A."/>
            <person name="LaButti K."/>
            <person name="Lipzen A."/>
            <person name="Andreopoulos W."/>
            <person name="Pangilinan J."/>
            <person name="Riley R."/>
            <person name="Hundley H."/>
            <person name="Na H."/>
            <person name="Barry K."/>
            <person name="Grigoriev I.V."/>
            <person name="Stajich J.E."/>
            <person name="Kennedy P.G."/>
        </authorList>
    </citation>
    <scope>NUCLEOTIDE SEQUENCE</scope>
    <source>
        <strain evidence="2">MN1</strain>
    </source>
</reference>
<evidence type="ECO:0000313" key="3">
    <source>
        <dbReference type="Proteomes" id="UP000807769"/>
    </source>
</evidence>
<evidence type="ECO:0000313" key="2">
    <source>
        <dbReference type="EMBL" id="KAG1821699.1"/>
    </source>
</evidence>
<feature type="region of interest" description="Disordered" evidence="1">
    <location>
        <begin position="1"/>
        <end position="29"/>
    </location>
</feature>
<gene>
    <name evidence="2" type="ORF">BJ212DRAFT_1477547</name>
</gene>